<protein>
    <submittedName>
        <fullName evidence="3">AraC family transcriptional regulator</fullName>
    </submittedName>
</protein>
<feature type="domain" description="AraC-type arabinose-binding/dimerisation" evidence="2">
    <location>
        <begin position="29"/>
        <end position="154"/>
    </location>
</feature>
<dbReference type="EMBL" id="UGMX01000002">
    <property type="protein sequence ID" value="STW09510.1"/>
    <property type="molecule type" value="Genomic_DNA"/>
</dbReference>
<gene>
    <name evidence="3" type="ORF">NCTC9149_06003</name>
</gene>
<evidence type="ECO:0000256" key="1">
    <source>
        <dbReference type="ARBA" id="ARBA00023125"/>
    </source>
</evidence>
<sequence>MQAVSTIPVFKLYGEEQGWPTPELLHCESILQRSHLYEWHIRVHQHAELVQLLYLHKGRAEIEIEGTTTVMVESCIQVVPALCIHGFRFSPGTEGYVLSLALPLLRRVENQFGRQLDLLGQPQCVPVKASRGHIRALFTALREEYREEYDAREMMLHSLLGALLVWLNRQYRPQPIAEDKAERKRSVMRHFSRLIESHYREHLP</sequence>
<organism evidence="3 4">
    <name type="scientific">Klebsiella grimontii</name>
    <dbReference type="NCBI Taxonomy" id="2058152"/>
    <lineage>
        <taxon>Bacteria</taxon>
        <taxon>Pseudomonadati</taxon>
        <taxon>Pseudomonadota</taxon>
        <taxon>Gammaproteobacteria</taxon>
        <taxon>Enterobacterales</taxon>
        <taxon>Enterobacteriaceae</taxon>
        <taxon>Klebsiella/Raoultella group</taxon>
        <taxon>Klebsiella</taxon>
    </lineage>
</organism>
<dbReference type="CDD" id="cd06999">
    <property type="entry name" value="cupin_HpaA-like_N"/>
    <property type="match status" value="1"/>
</dbReference>
<dbReference type="InterPro" id="IPR014710">
    <property type="entry name" value="RmlC-like_jellyroll"/>
</dbReference>
<dbReference type="AlphaFoldDB" id="A0A7H4PAP5"/>
<evidence type="ECO:0000313" key="4">
    <source>
        <dbReference type="Proteomes" id="UP000254571"/>
    </source>
</evidence>
<evidence type="ECO:0000313" key="3">
    <source>
        <dbReference type="EMBL" id="STW09510.1"/>
    </source>
</evidence>
<proteinExistence type="predicted"/>
<keyword evidence="1" id="KW-0238">DNA-binding</keyword>
<dbReference type="Pfam" id="PF02311">
    <property type="entry name" value="AraC_binding"/>
    <property type="match status" value="1"/>
</dbReference>
<name>A0A7H4PAP5_9ENTR</name>
<dbReference type="InterPro" id="IPR047264">
    <property type="entry name" value="Cupin_HpaA-like_N"/>
</dbReference>
<dbReference type="GO" id="GO:0003677">
    <property type="term" value="F:DNA binding"/>
    <property type="evidence" value="ECO:0007669"/>
    <property type="project" value="UniProtKB-KW"/>
</dbReference>
<comment type="caution">
    <text evidence="3">The sequence shown here is derived from an EMBL/GenBank/DDBJ whole genome shotgun (WGS) entry which is preliminary data.</text>
</comment>
<dbReference type="InterPro" id="IPR003313">
    <property type="entry name" value="AraC-bd"/>
</dbReference>
<reference evidence="3 4" key="1">
    <citation type="submission" date="2018-06" db="EMBL/GenBank/DDBJ databases">
        <authorList>
            <consortium name="Pathogen Informatics"/>
            <person name="Doyle S."/>
        </authorList>
    </citation>
    <scope>NUCLEOTIDE SEQUENCE [LARGE SCALE GENOMIC DNA]</scope>
    <source>
        <strain evidence="3 4">NCTC9149</strain>
    </source>
</reference>
<dbReference type="Gene3D" id="2.60.120.10">
    <property type="entry name" value="Jelly Rolls"/>
    <property type="match status" value="1"/>
</dbReference>
<accession>A0A7H4PAP5</accession>
<dbReference type="GO" id="GO:0006355">
    <property type="term" value="P:regulation of DNA-templated transcription"/>
    <property type="evidence" value="ECO:0007669"/>
    <property type="project" value="InterPro"/>
</dbReference>
<dbReference type="InterPro" id="IPR037923">
    <property type="entry name" value="HTH-like"/>
</dbReference>
<dbReference type="Proteomes" id="UP000254571">
    <property type="component" value="Unassembled WGS sequence"/>
</dbReference>
<evidence type="ECO:0000259" key="2">
    <source>
        <dbReference type="Pfam" id="PF02311"/>
    </source>
</evidence>
<dbReference type="SUPFAM" id="SSF51215">
    <property type="entry name" value="Regulatory protein AraC"/>
    <property type="match status" value="1"/>
</dbReference>